<dbReference type="InterPro" id="IPR006597">
    <property type="entry name" value="Sel1-like"/>
</dbReference>
<dbReference type="InterPro" id="IPR011990">
    <property type="entry name" value="TPR-like_helical_dom_sf"/>
</dbReference>
<evidence type="ECO:0008006" key="2">
    <source>
        <dbReference type="Google" id="ProtNLM"/>
    </source>
</evidence>
<organism evidence="1">
    <name type="scientific">Harvfovirus sp</name>
    <dbReference type="NCBI Taxonomy" id="2487768"/>
    <lineage>
        <taxon>Viruses</taxon>
        <taxon>Varidnaviria</taxon>
        <taxon>Bamfordvirae</taxon>
        <taxon>Nucleocytoviricota</taxon>
        <taxon>Megaviricetes</taxon>
        <taxon>Imitervirales</taxon>
        <taxon>Mimiviridae</taxon>
        <taxon>Klosneuvirinae</taxon>
    </lineage>
</organism>
<dbReference type="SMART" id="SM00671">
    <property type="entry name" value="SEL1"/>
    <property type="match status" value="3"/>
</dbReference>
<dbReference type="EMBL" id="MK072243">
    <property type="protein sequence ID" value="AYV80390.1"/>
    <property type="molecule type" value="Genomic_DNA"/>
</dbReference>
<gene>
    <name evidence="1" type="ORF">Harvfovirus1_15</name>
</gene>
<dbReference type="Gene3D" id="1.25.40.10">
    <property type="entry name" value="Tetratricopeptide repeat domain"/>
    <property type="match status" value="1"/>
</dbReference>
<dbReference type="PANTHER" id="PTHR11102:SF160">
    <property type="entry name" value="ERAD-ASSOCIATED E3 UBIQUITIN-PROTEIN LIGASE COMPONENT HRD3"/>
    <property type="match status" value="1"/>
</dbReference>
<dbReference type="PANTHER" id="PTHR11102">
    <property type="entry name" value="SEL-1-LIKE PROTEIN"/>
    <property type="match status" value="1"/>
</dbReference>
<evidence type="ECO:0000313" key="1">
    <source>
        <dbReference type="EMBL" id="AYV80390.1"/>
    </source>
</evidence>
<protein>
    <recommendedName>
        <fullName evidence="2">Sel1 repeat family protein</fullName>
    </recommendedName>
</protein>
<name>A0A3G4ZZU4_9VIRU</name>
<sequence length="209" mass="24685">MDQIIKHFITGDADDTIAKISEHFSVEEKISLFKGMEFYAKEGDYMAQFWLAEMYEEGIGVDRDIAKSFYWNKLSAEQSNSHYDQNYIARCYEKGTGTDVDKEKALEWYQKAVKNGSTEALYNLARIHQNNDDIDEAIYCFIKIYHQLDKKKEKRQCKEALLELIERCDIDMFEEWMKMHKRILVLEQENENINHIIKELTAKKSIGII</sequence>
<dbReference type="InterPro" id="IPR050767">
    <property type="entry name" value="Sel1_AlgK"/>
</dbReference>
<proteinExistence type="predicted"/>
<dbReference type="SUPFAM" id="SSF81901">
    <property type="entry name" value="HCP-like"/>
    <property type="match status" value="1"/>
</dbReference>
<dbReference type="Pfam" id="PF08238">
    <property type="entry name" value="Sel1"/>
    <property type="match status" value="3"/>
</dbReference>
<accession>A0A3G4ZZU4</accession>
<reference evidence="1" key="1">
    <citation type="submission" date="2018-10" db="EMBL/GenBank/DDBJ databases">
        <title>Hidden diversity of soil giant viruses.</title>
        <authorList>
            <person name="Schulz F."/>
            <person name="Alteio L."/>
            <person name="Goudeau D."/>
            <person name="Ryan E.M."/>
            <person name="Malmstrom R.R."/>
            <person name="Blanchard J."/>
            <person name="Woyke T."/>
        </authorList>
    </citation>
    <scope>NUCLEOTIDE SEQUENCE</scope>
    <source>
        <strain evidence="1">HAV1</strain>
    </source>
</reference>